<dbReference type="InterPro" id="IPR007358">
    <property type="entry name" value="Nucleoid_associated_NdpA"/>
</dbReference>
<name>A0AAW5V1I2_9BACT</name>
<dbReference type="EMBL" id="JAPDUM010000003">
    <property type="protein sequence ID" value="MCW4166599.1"/>
    <property type="molecule type" value="Genomic_DNA"/>
</dbReference>
<gene>
    <name evidence="1" type="ORF">ONS98_15595</name>
</gene>
<evidence type="ECO:0000313" key="2">
    <source>
        <dbReference type="Proteomes" id="UP001209476"/>
    </source>
</evidence>
<organism evidence="1 2">
    <name type="scientific">Segatella copri</name>
    <dbReference type="NCBI Taxonomy" id="165179"/>
    <lineage>
        <taxon>Bacteria</taxon>
        <taxon>Pseudomonadati</taxon>
        <taxon>Bacteroidota</taxon>
        <taxon>Bacteroidia</taxon>
        <taxon>Bacteroidales</taxon>
        <taxon>Prevotellaceae</taxon>
        <taxon>Segatella</taxon>
    </lineage>
</organism>
<dbReference type="AlphaFoldDB" id="A0AAW5V1I2"/>
<accession>A0AAW5V1I2</accession>
<comment type="caution">
    <text evidence="1">The sequence shown here is derived from an EMBL/GenBank/DDBJ whole genome shotgun (WGS) entry which is preliminary data.</text>
</comment>
<dbReference type="Pfam" id="PF04245">
    <property type="entry name" value="NA37"/>
    <property type="match status" value="1"/>
</dbReference>
<evidence type="ECO:0000313" key="1">
    <source>
        <dbReference type="EMBL" id="MCW4166599.1"/>
    </source>
</evidence>
<dbReference type="RefSeq" id="WP_264912183.1">
    <property type="nucleotide sequence ID" value="NZ_JAPDUK010000002.1"/>
</dbReference>
<dbReference type="GO" id="GO:0009295">
    <property type="term" value="C:nucleoid"/>
    <property type="evidence" value="ECO:0007669"/>
    <property type="project" value="InterPro"/>
</dbReference>
<dbReference type="Proteomes" id="UP001209476">
    <property type="component" value="Unassembled WGS sequence"/>
</dbReference>
<reference evidence="1" key="1">
    <citation type="submission" date="2022-11" db="EMBL/GenBank/DDBJ databases">
        <title>Genomic repertoires linked with pathogenic potency of arthritogenic Prevotella copri isolated from the gut of rheumatoid arthritis patients.</title>
        <authorList>
            <person name="Nii T."/>
            <person name="Maeda Y."/>
            <person name="Motooka D."/>
            <person name="Naito M."/>
            <person name="Matsumoto Y."/>
            <person name="Ogawa T."/>
            <person name="Oguro-Igashira E."/>
            <person name="Kishikawa T."/>
            <person name="Yamashita M."/>
            <person name="Koizumi S."/>
            <person name="Kurakawa T."/>
            <person name="Okumura R."/>
            <person name="Kayama H."/>
            <person name="Murakami M."/>
            <person name="Sakaguchi T."/>
            <person name="Das B."/>
            <person name="Nakamura S."/>
            <person name="Okada Y."/>
            <person name="Kumanogoh A."/>
            <person name="Takeda K."/>
        </authorList>
    </citation>
    <scope>NUCLEOTIDE SEQUENCE</scope>
    <source>
        <strain evidence="1">RA-N001-16</strain>
    </source>
</reference>
<protein>
    <submittedName>
        <fullName evidence="1">Nucleoid-associated protein</fullName>
    </submittedName>
</protein>
<proteinExistence type="predicted"/>
<sequence length="339" mass="38409">MKIKLGNIAYAVVQMVGNKTNGEGVAFSSEKINLCDIKNILFELFDKSLKYDDLKRLDFVGGVQLNPVYNFVSSIFEDENSFIQEANNLATYLYQQSLHPSIKNGEFYVMKINDCIVDGDKVDAVGLFKSELHDTVLKVVNNSNGIQIIPENGMSLKKLDKGCVVFNKNRNDGYVVAVLDSNTHDANYWTDAFLHAVSYKDSYHDTMNYIDFCKGFMASETMETVCKADKAIMMNKAIETLKSSEELDFSSFVNQAFGEKMKGQIDAFKEDYELSQTKLPDTILPSKAAVKKQATTKITTIKLDKNFDIKVKGVKALLEQGYDENRGMKYYKLYYEEEK</sequence>